<feature type="transmembrane region" description="Helical" evidence="2">
    <location>
        <begin position="714"/>
        <end position="734"/>
    </location>
</feature>
<dbReference type="RefSeq" id="XP_016245816.1">
    <property type="nucleotide sequence ID" value="XM_016395960.1"/>
</dbReference>
<proteinExistence type="predicted"/>
<organism evidence="3 4">
    <name type="scientific">Cladophialophora immunda</name>
    <dbReference type="NCBI Taxonomy" id="569365"/>
    <lineage>
        <taxon>Eukaryota</taxon>
        <taxon>Fungi</taxon>
        <taxon>Dikarya</taxon>
        <taxon>Ascomycota</taxon>
        <taxon>Pezizomycotina</taxon>
        <taxon>Eurotiomycetes</taxon>
        <taxon>Chaetothyriomycetidae</taxon>
        <taxon>Chaetothyriales</taxon>
        <taxon>Herpotrichiellaceae</taxon>
        <taxon>Cladophialophora</taxon>
    </lineage>
</organism>
<dbReference type="PANTHER" id="PTHR37544">
    <property type="entry name" value="SPRAY-RELATED"/>
    <property type="match status" value="1"/>
</dbReference>
<feature type="transmembrane region" description="Helical" evidence="2">
    <location>
        <begin position="152"/>
        <end position="174"/>
    </location>
</feature>
<dbReference type="InterPro" id="IPR021840">
    <property type="entry name" value="DUF3433"/>
</dbReference>
<evidence type="ECO:0000313" key="3">
    <source>
        <dbReference type="EMBL" id="KIW25600.1"/>
    </source>
</evidence>
<evidence type="ECO:0000256" key="1">
    <source>
        <dbReference type="SAM" id="MobiDB-lite"/>
    </source>
</evidence>
<feature type="transmembrane region" description="Helical" evidence="2">
    <location>
        <begin position="48"/>
        <end position="67"/>
    </location>
</feature>
<dbReference type="Pfam" id="PF11915">
    <property type="entry name" value="DUF3433"/>
    <property type="match status" value="2"/>
</dbReference>
<gene>
    <name evidence="3" type="ORF">PV07_08766</name>
</gene>
<dbReference type="VEuPathDB" id="FungiDB:PV07_08766"/>
<keyword evidence="2" id="KW-0472">Membrane</keyword>
<evidence type="ECO:0000313" key="4">
    <source>
        <dbReference type="Proteomes" id="UP000054466"/>
    </source>
</evidence>
<keyword evidence="2" id="KW-1133">Transmembrane helix</keyword>
<dbReference type="GeneID" id="27347960"/>
<evidence type="ECO:0000256" key="2">
    <source>
        <dbReference type="SAM" id="Phobius"/>
    </source>
</evidence>
<feature type="transmembrane region" description="Helical" evidence="2">
    <location>
        <begin position="87"/>
        <end position="107"/>
    </location>
</feature>
<feature type="region of interest" description="Disordered" evidence="1">
    <location>
        <begin position="1"/>
        <end position="23"/>
    </location>
</feature>
<sequence>MAPFSYHAAPETPEHNRSENPPATKMLQSSFRAESRFRPWRPVKLRRGFLLFFAVSCTALVASLQVLDTEVHRHQGIDASQEAVVNCLRYLPTVAAVFLGFIWRSLISDLKLMMPWSAMTDRIAPTSISLQANYVNAVDIFSMWTAARRRQWPLCFGLLGGLIAAVLVSFTNALTYVDATAKVSEDGVGFTGTSDFNLTSRFVDSNGSLTMAWNYTGSQPYAGVTSSQQRNGKYPPWTSDGYVFTTFATNQYPGQIINGTLSATATAFSAGLDCTPIRMSVVKPPVWSEEEVSNGVTTWWRAMQPNVDDLARARCDALPQINLTVVPGSVTNHYFLYRGSQTAWNMLSAGVGLPAAWFNLTKCRNSATESIRIWAHILRPRGGQPTASDLDVSSLLCDPWYAMQNASLSVNAGTGEVVSYALTDAAKPFHPGTITPDVLVTYLNNPLDGTSLDAYHRTSWQGSFAPNSQIVIPQASYINVTSWADYYFAVAGRDPFFAQMLSGYNASLTDALLNNSTKFAIATSSLVGNYVVQLANTMARESQNSTLKGTIVVRQPRVLVRDWARRAAQASLACLAVICVLLATLLRVRSCLNEDCGTLAAIAVHLANNPNVEQAMLRELDGLPVLSGFAWTRASRSDRGAVQIDLIPKETVEATSQTHLLADRYRPTTLHWLYITGVMIISLALIASAAETLREALYGLMISKGFNEWFAKNAFAFVPTIVLLLLGHGLGGLGDSVTRLEPYRNLRRGSGRPGRETVLFNPINHSVFSLPYRAVDGFGSLVLLFVSLLVVIYPGVKIAAAGIYKPSTSARLSQERTMSLDSSLVDNFESTYDLPHSVTGGITDRASQWSEWSRIKEFNLPPRIDALDKLVFTELQGDVGNAASVHAVIPAIEVNVTCQPYDNEDFSLWVSQTYNAYWGTLPCFMFRPETRHVDKTGAAMVDYYAMRMLQNSITASNYIGAAFLPVNRNTGTVLPGTPYTMLLADYSSVTSGIANETYVPVIQPRDQSKHNIIQDSAIEAKPGMFNVSLPTIRGVVCTREFNKVSVEATLMQGVRVGLNDSSTLLPWAVASYDDRTIKDRTPYDRSTPGWMFPYYPADSMSLRNFWNDAAAGGNVAEVVGKTLWPSKGTSRNVWEQLAVLQRSKVGHDSITSSLLDANELARSVEELLTAYSIQMLSELRPYTSQLANTTSKRGVNVNTIPVQVCGRIPTVQQSATITYVITAILATVIVWPLSAASPYLPFLGREREGLDLREPPGSIAAAMTLLAGSRLVQELRMQSVTRTDQTDIWVRKFRLGWWEEDTGSKKAEPGRRRWGIDVVE</sequence>
<name>A0A0D2C566_9EURO</name>
<feature type="transmembrane region" description="Helical" evidence="2">
    <location>
        <begin position="672"/>
        <end position="693"/>
    </location>
</feature>
<keyword evidence="2" id="KW-0812">Transmembrane</keyword>
<protein>
    <submittedName>
        <fullName evidence="3">Uncharacterized protein</fullName>
    </submittedName>
</protein>
<feature type="transmembrane region" description="Helical" evidence="2">
    <location>
        <begin position="777"/>
        <end position="796"/>
    </location>
</feature>
<dbReference type="STRING" id="569365.A0A0D2C566"/>
<reference evidence="3 4" key="1">
    <citation type="submission" date="2015-01" db="EMBL/GenBank/DDBJ databases">
        <title>The Genome Sequence of Cladophialophora immunda CBS83496.</title>
        <authorList>
            <consortium name="The Broad Institute Genomics Platform"/>
            <person name="Cuomo C."/>
            <person name="de Hoog S."/>
            <person name="Gorbushina A."/>
            <person name="Stielow B."/>
            <person name="Teixiera M."/>
            <person name="Abouelleil A."/>
            <person name="Chapman S.B."/>
            <person name="Priest M."/>
            <person name="Young S.K."/>
            <person name="Wortman J."/>
            <person name="Nusbaum C."/>
            <person name="Birren B."/>
        </authorList>
    </citation>
    <scope>NUCLEOTIDE SEQUENCE [LARGE SCALE GENOMIC DNA]</scope>
    <source>
        <strain evidence="3 4">CBS 83496</strain>
    </source>
</reference>
<dbReference type="EMBL" id="KN847044">
    <property type="protein sequence ID" value="KIW25600.1"/>
    <property type="molecule type" value="Genomic_DNA"/>
</dbReference>
<dbReference type="OrthoDB" id="5332281at2759"/>
<accession>A0A0D2C566</accession>
<dbReference type="HOGENOM" id="CLU_006093_0_0_1"/>
<keyword evidence="4" id="KW-1185">Reference proteome</keyword>
<dbReference type="Proteomes" id="UP000054466">
    <property type="component" value="Unassembled WGS sequence"/>
</dbReference>